<keyword evidence="2" id="KW-0732">Signal</keyword>
<keyword evidence="4" id="KW-1185">Reference proteome</keyword>
<gene>
    <name evidence="3" type="ORF">APZ42_024285</name>
</gene>
<dbReference type="PROSITE" id="PS51257">
    <property type="entry name" value="PROKAR_LIPOPROTEIN"/>
    <property type="match status" value="1"/>
</dbReference>
<evidence type="ECO:0000313" key="3">
    <source>
        <dbReference type="EMBL" id="KZS11461.1"/>
    </source>
</evidence>
<name>A0A164UL34_9CRUS</name>
<feature type="region of interest" description="Disordered" evidence="1">
    <location>
        <begin position="52"/>
        <end position="84"/>
    </location>
</feature>
<protein>
    <recommendedName>
        <fullName evidence="5">Secreted protein</fullName>
    </recommendedName>
</protein>
<accession>A0A164UL34</accession>
<evidence type="ECO:0000256" key="1">
    <source>
        <dbReference type="SAM" id="MobiDB-lite"/>
    </source>
</evidence>
<sequence length="84" mass="9181">MKVLVMVAIVLVLACAVSTQLPDGWNYNLFLITFVSLVRALPLGLEPHTKTHATCPEVKRKETQDHPATTSIPSNAPTNDAIDR</sequence>
<comment type="caution">
    <text evidence="3">The sequence shown here is derived from an EMBL/GenBank/DDBJ whole genome shotgun (WGS) entry which is preliminary data.</text>
</comment>
<dbReference type="Proteomes" id="UP000076858">
    <property type="component" value="Unassembled WGS sequence"/>
</dbReference>
<evidence type="ECO:0000256" key="2">
    <source>
        <dbReference type="SAM" id="SignalP"/>
    </source>
</evidence>
<evidence type="ECO:0008006" key="5">
    <source>
        <dbReference type="Google" id="ProtNLM"/>
    </source>
</evidence>
<reference evidence="3 4" key="1">
    <citation type="submission" date="2016-03" db="EMBL/GenBank/DDBJ databases">
        <title>EvidentialGene: Evidence-directed Construction of Genes on Genomes.</title>
        <authorList>
            <person name="Gilbert D.G."/>
            <person name="Choi J.-H."/>
            <person name="Mockaitis K."/>
            <person name="Colbourne J."/>
            <person name="Pfrender M."/>
        </authorList>
    </citation>
    <scope>NUCLEOTIDE SEQUENCE [LARGE SCALE GENOMIC DNA]</scope>
    <source>
        <strain evidence="3 4">Xinb3</strain>
        <tissue evidence="3">Complete organism</tissue>
    </source>
</reference>
<feature type="compositionally biased region" description="Polar residues" evidence="1">
    <location>
        <begin position="66"/>
        <end position="78"/>
    </location>
</feature>
<feature type="signal peptide" evidence="2">
    <location>
        <begin position="1"/>
        <end position="19"/>
    </location>
</feature>
<proteinExistence type="predicted"/>
<dbReference type="EMBL" id="LRGB01001581">
    <property type="protein sequence ID" value="KZS11461.1"/>
    <property type="molecule type" value="Genomic_DNA"/>
</dbReference>
<dbReference type="AlphaFoldDB" id="A0A164UL34"/>
<evidence type="ECO:0000313" key="4">
    <source>
        <dbReference type="Proteomes" id="UP000076858"/>
    </source>
</evidence>
<feature type="chain" id="PRO_5007853606" description="Secreted protein" evidence="2">
    <location>
        <begin position="20"/>
        <end position="84"/>
    </location>
</feature>
<organism evidence="3 4">
    <name type="scientific">Daphnia magna</name>
    <dbReference type="NCBI Taxonomy" id="35525"/>
    <lineage>
        <taxon>Eukaryota</taxon>
        <taxon>Metazoa</taxon>
        <taxon>Ecdysozoa</taxon>
        <taxon>Arthropoda</taxon>
        <taxon>Crustacea</taxon>
        <taxon>Branchiopoda</taxon>
        <taxon>Diplostraca</taxon>
        <taxon>Cladocera</taxon>
        <taxon>Anomopoda</taxon>
        <taxon>Daphniidae</taxon>
        <taxon>Daphnia</taxon>
    </lineage>
</organism>